<feature type="domain" description="Glycoside hydrolase family 3 N-terminal" evidence="6">
    <location>
        <begin position="11"/>
        <end position="291"/>
    </location>
</feature>
<dbReference type="EMBL" id="JADHSG010000008">
    <property type="protein sequence ID" value="MBL6903595.1"/>
    <property type="molecule type" value="Genomic_DNA"/>
</dbReference>
<comment type="similarity">
    <text evidence="2">Belongs to the glycosyl hydrolase 3 family.</text>
</comment>
<protein>
    <recommendedName>
        <fullName evidence="3">beta-N-acetylhexosaminidase</fullName>
        <ecNumber evidence="3">3.2.1.52</ecNumber>
    </recommendedName>
</protein>
<accession>A0A937SHU0</accession>
<keyword evidence="4 7" id="KW-0378">Hydrolase</keyword>
<dbReference type="GO" id="GO:0005975">
    <property type="term" value="P:carbohydrate metabolic process"/>
    <property type="evidence" value="ECO:0007669"/>
    <property type="project" value="InterPro"/>
</dbReference>
<evidence type="ECO:0000256" key="4">
    <source>
        <dbReference type="ARBA" id="ARBA00022801"/>
    </source>
</evidence>
<dbReference type="GO" id="GO:0009254">
    <property type="term" value="P:peptidoglycan turnover"/>
    <property type="evidence" value="ECO:0007669"/>
    <property type="project" value="TreeGrafter"/>
</dbReference>
<dbReference type="PANTHER" id="PTHR30480">
    <property type="entry name" value="BETA-HEXOSAMINIDASE-RELATED"/>
    <property type="match status" value="1"/>
</dbReference>
<evidence type="ECO:0000313" key="8">
    <source>
        <dbReference type="Proteomes" id="UP000705230"/>
    </source>
</evidence>
<evidence type="ECO:0000256" key="3">
    <source>
        <dbReference type="ARBA" id="ARBA00012663"/>
    </source>
</evidence>
<gene>
    <name evidence="7" type="primary">nagZ</name>
    <name evidence="7" type="ORF">ISR29_05275</name>
</gene>
<dbReference type="Pfam" id="PF00933">
    <property type="entry name" value="Glyco_hydro_3"/>
    <property type="match status" value="1"/>
</dbReference>
<evidence type="ECO:0000256" key="5">
    <source>
        <dbReference type="ARBA" id="ARBA00023295"/>
    </source>
</evidence>
<dbReference type="EC" id="3.2.1.52" evidence="3"/>
<dbReference type="GO" id="GO:0004563">
    <property type="term" value="F:beta-N-acetylhexosaminidase activity"/>
    <property type="evidence" value="ECO:0007669"/>
    <property type="project" value="UniProtKB-EC"/>
</dbReference>
<comment type="catalytic activity">
    <reaction evidence="1">
        <text>Hydrolysis of terminal non-reducing N-acetyl-D-hexosamine residues in N-acetyl-beta-D-hexosaminides.</text>
        <dbReference type="EC" id="3.2.1.52"/>
    </reaction>
</comment>
<dbReference type="NCBIfam" id="NF003740">
    <property type="entry name" value="PRK05337.1"/>
    <property type="match status" value="1"/>
</dbReference>
<evidence type="ECO:0000259" key="6">
    <source>
        <dbReference type="Pfam" id="PF00933"/>
    </source>
</evidence>
<proteinExistence type="inferred from homology"/>
<evidence type="ECO:0000313" key="7">
    <source>
        <dbReference type="EMBL" id="MBL6903595.1"/>
    </source>
</evidence>
<dbReference type="InterPro" id="IPR001764">
    <property type="entry name" value="Glyco_hydro_3_N"/>
</dbReference>
<evidence type="ECO:0000256" key="1">
    <source>
        <dbReference type="ARBA" id="ARBA00001231"/>
    </source>
</evidence>
<keyword evidence="5 7" id="KW-0326">Glycosidase</keyword>
<dbReference type="SUPFAM" id="SSF51445">
    <property type="entry name" value="(Trans)glycosidases"/>
    <property type="match status" value="1"/>
</dbReference>
<dbReference type="Gene3D" id="3.20.20.300">
    <property type="entry name" value="Glycoside hydrolase, family 3, N-terminal domain"/>
    <property type="match status" value="1"/>
</dbReference>
<dbReference type="InterPro" id="IPR019800">
    <property type="entry name" value="Glyco_hydro_3_AS"/>
</dbReference>
<dbReference type="InterPro" id="IPR036962">
    <property type="entry name" value="Glyco_hydro_3_N_sf"/>
</dbReference>
<name>A0A937SHU0_9GAMM</name>
<dbReference type="Proteomes" id="UP000705230">
    <property type="component" value="Unassembled WGS sequence"/>
</dbReference>
<dbReference type="AlphaFoldDB" id="A0A937SHU0"/>
<dbReference type="InterPro" id="IPR017853">
    <property type="entry name" value="GH"/>
</dbReference>
<organism evidence="7 8">
    <name type="scientific">SAR86 cluster bacterium</name>
    <dbReference type="NCBI Taxonomy" id="2030880"/>
    <lineage>
        <taxon>Bacteria</taxon>
        <taxon>Pseudomonadati</taxon>
        <taxon>Pseudomonadota</taxon>
        <taxon>Gammaproteobacteria</taxon>
        <taxon>SAR86 cluster</taxon>
    </lineage>
</organism>
<comment type="caution">
    <text evidence="7">The sequence shown here is derived from an EMBL/GenBank/DDBJ whole genome shotgun (WGS) entry which is preliminary data.</text>
</comment>
<dbReference type="PROSITE" id="PS00775">
    <property type="entry name" value="GLYCOSYL_HYDROL_F3"/>
    <property type="match status" value="1"/>
</dbReference>
<dbReference type="PANTHER" id="PTHR30480:SF13">
    <property type="entry name" value="BETA-HEXOSAMINIDASE"/>
    <property type="match status" value="1"/>
</dbReference>
<dbReference type="InterPro" id="IPR050226">
    <property type="entry name" value="NagZ_Beta-hexosaminidase"/>
</dbReference>
<reference evidence="7" key="1">
    <citation type="submission" date="2020-10" db="EMBL/GenBank/DDBJ databases">
        <title>Microbiome of the Black Sea water column analyzed by genome centric metagenomics.</title>
        <authorList>
            <person name="Cabello-Yeves P.J."/>
            <person name="Callieri C."/>
            <person name="Picazo A."/>
            <person name="Mehrshad M."/>
            <person name="Haro-Moreno J.M."/>
            <person name="Roda-Garcia J."/>
            <person name="Dzembekova N."/>
            <person name="Slabakova V."/>
            <person name="Slabakova N."/>
            <person name="Moncheva S."/>
            <person name="Rodriguez-Valera F."/>
        </authorList>
    </citation>
    <scope>NUCLEOTIDE SEQUENCE</scope>
    <source>
        <strain evidence="7">BS30m-G43</strain>
    </source>
</reference>
<sequence>MIDIQGSFLSDEDINFLKSPHVGGIILFERNFKSRQQLESLCSSIRSVKQNILIAVDHEGGRVQRFKKEFTQIPSMQSLGDFVKKNPDEGLSLAEDIGWLLASELISSGIDISFAPVLDLDRDTSSIIGNRSFGEDPQLVIDTSQALIKGMKNAGMASTGKHFPGHGGVEADSHLEAPKDLRELEELYDYDLKPYIVLQEVLQGIMSAHLTFPNIDSDSVGFSYFWLTTILREQIGFSGVIFSDDLSMKGADVAGNYYDKAQMALEAGCDMILVCNNRKGSKEVIKYLEENKVSRTSKITNMLKTNEINWNDLKNDPKRLNTISLIKERGLL</sequence>
<evidence type="ECO:0000256" key="2">
    <source>
        <dbReference type="ARBA" id="ARBA00005336"/>
    </source>
</evidence>